<keyword evidence="4 10" id="KW-0347">Helicase</keyword>
<dbReference type="InterPro" id="IPR014017">
    <property type="entry name" value="DNA_helicase_UvrD-like_C"/>
</dbReference>
<gene>
    <name evidence="14" type="primary">pcrA</name>
    <name evidence="14" type="ORF">CG710_011820</name>
</gene>
<dbReference type="GO" id="GO:0009314">
    <property type="term" value="P:response to radiation"/>
    <property type="evidence" value="ECO:0007669"/>
    <property type="project" value="UniProtKB-ARBA"/>
</dbReference>
<dbReference type="InterPro" id="IPR005751">
    <property type="entry name" value="ATP-dep_DNA_helicase_PcrA"/>
</dbReference>
<keyword evidence="15" id="KW-1185">Reference proteome</keyword>
<evidence type="ECO:0000256" key="3">
    <source>
        <dbReference type="ARBA" id="ARBA00022801"/>
    </source>
</evidence>
<dbReference type="SUPFAM" id="SSF52540">
    <property type="entry name" value="P-loop containing nucleoside triphosphate hydrolases"/>
    <property type="match status" value="1"/>
</dbReference>
<dbReference type="InterPro" id="IPR027417">
    <property type="entry name" value="P-loop_NTPase"/>
</dbReference>
<feature type="domain" description="UvrD-like helicase C-terminal" evidence="13">
    <location>
        <begin position="286"/>
        <end position="560"/>
    </location>
</feature>
<dbReference type="Gene3D" id="1.10.10.160">
    <property type="match status" value="1"/>
</dbReference>
<comment type="caution">
    <text evidence="14">The sequence shown here is derived from an EMBL/GenBank/DDBJ whole genome shotgun (WGS) entry which is preliminary data.</text>
</comment>
<evidence type="ECO:0000313" key="15">
    <source>
        <dbReference type="Proteomes" id="UP000216411"/>
    </source>
</evidence>
<sequence length="736" mass="84175">MSIYDTLNTQQREAVFYTEGPVLILAGAGSGKTRVLTHRVAYLIEEKGINPWNIMAITFTNKAAGEMRERVDSIVGFGSDSIWVSTFHSTCVRILRRYIDKLGYDNNFTIYDTDDQKTIMKEVCKYLNIDTKIYKEKALLSVISKAKDELIGPLQYCLNVQGDFSKEKIAKAYEEYQKRLKNNNALDFDDLIVKTVELFRDNPDVLDYYQERFKYIMVDEYQDTNTAQFQLISILASKYKNLCVVGDDDQSIYKFRGANISNILDFEKVYSNAKVIKLEQNYRSTQNILNAANQVIKNNLGRKVKSLWTDNDEGSKLFYRQFQNAFEEAEFIAGDISQKVRNGEYEYNDCAILYRTNAQSRTFEEKFILSNIPYKIVGGINFYARKEIKDLLAYLKTIDNAKDDLSVRRIINVPKRGIGSTTLARIQDYAIEHEMTFYNACRAADEIPTIGKSAVKVKPFVTFIQVLRSKLSYVSVSELMQDIIEETGYVKELEAENDEEAKARMENIDELISKIVTYEQSSDEPTLSGFLEEVALVADIDSLDEESNHVVLMTLHSAKGLEFPNVYLAGMEDGIFPSYMTIVSEDPTEIEEERRLCYVGITRARKNLALTCAKQRMIRGEIQYNKVSRFVKEIPNYLVDAEASEEKIKEMPRAGINQKARSSFQTRVFEPKMFQVKKSEGLSYAIGDTVKHIKFGVGVVNAIVEGGKDYEVTVNFEKAGVKKMFASFAKLMKVER</sequence>
<dbReference type="GO" id="GO:0043138">
    <property type="term" value="F:3'-5' DNA helicase activity"/>
    <property type="evidence" value="ECO:0007669"/>
    <property type="project" value="UniProtKB-EC"/>
</dbReference>
<dbReference type="GO" id="GO:0000725">
    <property type="term" value="P:recombinational repair"/>
    <property type="evidence" value="ECO:0007669"/>
    <property type="project" value="TreeGrafter"/>
</dbReference>
<dbReference type="GO" id="GO:0016887">
    <property type="term" value="F:ATP hydrolysis activity"/>
    <property type="evidence" value="ECO:0007669"/>
    <property type="project" value="RHEA"/>
</dbReference>
<feature type="domain" description="UvrD-like helicase ATP-binding" evidence="12">
    <location>
        <begin position="5"/>
        <end position="285"/>
    </location>
</feature>
<evidence type="ECO:0000256" key="6">
    <source>
        <dbReference type="ARBA" id="ARBA00023125"/>
    </source>
</evidence>
<evidence type="ECO:0000256" key="8">
    <source>
        <dbReference type="ARBA" id="ARBA00034617"/>
    </source>
</evidence>
<dbReference type="OrthoDB" id="9810135at2"/>
<dbReference type="Pfam" id="PF00580">
    <property type="entry name" value="UvrD-helicase"/>
    <property type="match status" value="1"/>
</dbReference>
<comment type="catalytic activity">
    <reaction evidence="8">
        <text>Couples ATP hydrolysis with the unwinding of duplex DNA by translocating in the 3'-5' direction.</text>
        <dbReference type="EC" id="5.6.2.4"/>
    </reaction>
</comment>
<dbReference type="InterPro" id="IPR000212">
    <property type="entry name" value="DNA_helicase_UvrD/REP"/>
</dbReference>
<dbReference type="CDD" id="cd18807">
    <property type="entry name" value="SF1_C_UvrD"/>
    <property type="match status" value="1"/>
</dbReference>
<comment type="similarity">
    <text evidence="1 11">Belongs to the helicase family. UvrD subfamily.</text>
</comment>
<keyword evidence="3 10" id="KW-0378">Hydrolase</keyword>
<dbReference type="Pfam" id="PF13361">
    <property type="entry name" value="UvrD_C"/>
    <property type="match status" value="1"/>
</dbReference>
<proteinExistence type="inferred from homology"/>
<evidence type="ECO:0000256" key="7">
    <source>
        <dbReference type="ARBA" id="ARBA00023235"/>
    </source>
</evidence>
<evidence type="ECO:0000256" key="9">
    <source>
        <dbReference type="ARBA" id="ARBA00048988"/>
    </source>
</evidence>
<dbReference type="PANTHER" id="PTHR11070:SF2">
    <property type="entry name" value="ATP-DEPENDENT DNA HELICASE SRS2"/>
    <property type="match status" value="1"/>
</dbReference>
<dbReference type="GO" id="GO:0005524">
    <property type="term" value="F:ATP binding"/>
    <property type="evidence" value="ECO:0007669"/>
    <property type="project" value="UniProtKB-UniRule"/>
</dbReference>
<comment type="catalytic activity">
    <reaction evidence="9 11">
        <text>ATP + H2O = ADP + phosphate + H(+)</text>
        <dbReference type="Rhea" id="RHEA:13065"/>
        <dbReference type="ChEBI" id="CHEBI:15377"/>
        <dbReference type="ChEBI" id="CHEBI:15378"/>
        <dbReference type="ChEBI" id="CHEBI:30616"/>
        <dbReference type="ChEBI" id="CHEBI:43474"/>
        <dbReference type="ChEBI" id="CHEBI:456216"/>
        <dbReference type="EC" id="5.6.2.4"/>
    </reaction>
</comment>
<dbReference type="PROSITE" id="PS51198">
    <property type="entry name" value="UVRD_HELICASE_ATP_BIND"/>
    <property type="match status" value="1"/>
</dbReference>
<dbReference type="Pfam" id="PF21196">
    <property type="entry name" value="PcrA_UvrD_tudor"/>
    <property type="match status" value="1"/>
</dbReference>
<evidence type="ECO:0000259" key="12">
    <source>
        <dbReference type="PROSITE" id="PS51198"/>
    </source>
</evidence>
<dbReference type="RefSeq" id="WP_094375985.1">
    <property type="nucleotide sequence ID" value="NZ_NOKA02000024.1"/>
</dbReference>
<keyword evidence="7" id="KW-0413">Isomerase</keyword>
<feature type="binding site" evidence="10">
    <location>
        <begin position="26"/>
        <end position="33"/>
    </location>
    <ligand>
        <name>ATP</name>
        <dbReference type="ChEBI" id="CHEBI:30616"/>
    </ligand>
</feature>
<dbReference type="EC" id="5.6.2.4" evidence="11"/>
<reference evidence="14 15" key="1">
    <citation type="journal article" date="2017" name="Genome Announc.">
        <title>Draft Genome Sequence of a Sporulating and Motile Strain of Lachnotalea glycerini Isolated from Water in Quebec City, Canada.</title>
        <authorList>
            <person name="Maheux A.F."/>
            <person name="Boudreau D.K."/>
            <person name="Berube E."/>
            <person name="Boissinot M."/>
            <person name="Raymond F."/>
            <person name="Brodeur S."/>
            <person name="Corbeil J."/>
            <person name="Isabel S."/>
            <person name="Omar R.F."/>
            <person name="Bergeron M.G."/>
        </authorList>
    </citation>
    <scope>NUCLEOTIDE SEQUENCE [LARGE SCALE GENOMIC DNA]</scope>
    <source>
        <strain evidence="14 15">CCRI-19302</strain>
    </source>
</reference>
<dbReference type="Proteomes" id="UP000216411">
    <property type="component" value="Unassembled WGS sequence"/>
</dbReference>
<dbReference type="FunFam" id="1.10.486.10:FF:000003">
    <property type="entry name" value="ATP-dependent DNA helicase"/>
    <property type="match status" value="1"/>
</dbReference>
<evidence type="ECO:0000256" key="10">
    <source>
        <dbReference type="PROSITE-ProRule" id="PRU00560"/>
    </source>
</evidence>
<evidence type="ECO:0000256" key="4">
    <source>
        <dbReference type="ARBA" id="ARBA00022806"/>
    </source>
</evidence>
<dbReference type="InterPro" id="IPR014016">
    <property type="entry name" value="UvrD-like_ATP-bd"/>
</dbReference>
<dbReference type="Gene3D" id="1.10.486.10">
    <property type="entry name" value="PCRA, domain 4"/>
    <property type="match status" value="1"/>
</dbReference>
<dbReference type="EMBL" id="NOKA02000024">
    <property type="protein sequence ID" value="RDY30958.1"/>
    <property type="molecule type" value="Genomic_DNA"/>
</dbReference>
<organism evidence="14 15">
    <name type="scientific">Lachnotalea glycerini</name>
    <dbReference type="NCBI Taxonomy" id="1763509"/>
    <lineage>
        <taxon>Bacteria</taxon>
        <taxon>Bacillati</taxon>
        <taxon>Bacillota</taxon>
        <taxon>Clostridia</taxon>
        <taxon>Lachnospirales</taxon>
        <taxon>Lachnospiraceae</taxon>
        <taxon>Lachnotalea</taxon>
    </lineage>
</organism>
<protein>
    <recommendedName>
        <fullName evidence="11">ATP-dependent DNA helicase</fullName>
        <ecNumber evidence="11">5.6.2.4</ecNumber>
    </recommendedName>
</protein>
<dbReference type="GO" id="GO:0006260">
    <property type="term" value="P:DNA replication"/>
    <property type="evidence" value="ECO:0007669"/>
    <property type="project" value="InterPro"/>
</dbReference>
<dbReference type="Gene3D" id="3.40.50.300">
    <property type="entry name" value="P-loop containing nucleotide triphosphate hydrolases"/>
    <property type="match status" value="2"/>
</dbReference>
<dbReference type="CDD" id="cd17932">
    <property type="entry name" value="DEXQc_UvrD"/>
    <property type="match status" value="1"/>
</dbReference>
<dbReference type="GO" id="GO:0033202">
    <property type="term" value="C:DNA helicase complex"/>
    <property type="evidence" value="ECO:0007669"/>
    <property type="project" value="TreeGrafter"/>
</dbReference>
<dbReference type="NCBIfam" id="TIGR01073">
    <property type="entry name" value="pcrA"/>
    <property type="match status" value="1"/>
</dbReference>
<dbReference type="PROSITE" id="PS51217">
    <property type="entry name" value="UVRD_HELICASE_CTER"/>
    <property type="match status" value="1"/>
</dbReference>
<keyword evidence="6 11" id="KW-0238">DNA-binding</keyword>
<dbReference type="FunFam" id="1.10.10.160:FF:000001">
    <property type="entry name" value="ATP-dependent DNA helicase"/>
    <property type="match status" value="1"/>
</dbReference>
<dbReference type="GO" id="GO:0003677">
    <property type="term" value="F:DNA binding"/>
    <property type="evidence" value="ECO:0007669"/>
    <property type="project" value="UniProtKB-KW"/>
</dbReference>
<keyword evidence="5 10" id="KW-0067">ATP-binding</keyword>
<keyword evidence="2 10" id="KW-0547">Nucleotide-binding</keyword>
<evidence type="ECO:0000256" key="11">
    <source>
        <dbReference type="RuleBase" id="RU364053"/>
    </source>
</evidence>
<name>A0A371JE48_9FIRM</name>
<dbReference type="PANTHER" id="PTHR11070">
    <property type="entry name" value="UVRD / RECB / PCRA DNA HELICASE FAMILY MEMBER"/>
    <property type="match status" value="1"/>
</dbReference>
<evidence type="ECO:0000313" key="14">
    <source>
        <dbReference type="EMBL" id="RDY30958.1"/>
    </source>
</evidence>
<accession>A0A371JE48</accession>
<evidence type="ECO:0000256" key="1">
    <source>
        <dbReference type="ARBA" id="ARBA00009922"/>
    </source>
</evidence>
<evidence type="ECO:0000256" key="5">
    <source>
        <dbReference type="ARBA" id="ARBA00022840"/>
    </source>
</evidence>
<dbReference type="InterPro" id="IPR013986">
    <property type="entry name" value="DExx_box_DNA_helicase_dom_sf"/>
</dbReference>
<evidence type="ECO:0000259" key="13">
    <source>
        <dbReference type="PROSITE" id="PS51217"/>
    </source>
</evidence>
<dbReference type="AlphaFoldDB" id="A0A371JE48"/>
<evidence type="ECO:0000256" key="2">
    <source>
        <dbReference type="ARBA" id="ARBA00022741"/>
    </source>
</evidence>
<dbReference type="GO" id="GO:0005829">
    <property type="term" value="C:cytosol"/>
    <property type="evidence" value="ECO:0007669"/>
    <property type="project" value="TreeGrafter"/>
</dbReference>